<evidence type="ECO:0000313" key="10">
    <source>
        <dbReference type="Proteomes" id="UP001141806"/>
    </source>
</evidence>
<evidence type="ECO:0000256" key="4">
    <source>
        <dbReference type="ARBA" id="ARBA00022777"/>
    </source>
</evidence>
<dbReference type="GO" id="GO:0009749">
    <property type="term" value="P:response to glucose"/>
    <property type="evidence" value="ECO:0007669"/>
    <property type="project" value="TreeGrafter"/>
</dbReference>
<name>A0A9Q0JSK3_9MAGN</name>
<evidence type="ECO:0000256" key="7">
    <source>
        <dbReference type="SAM" id="Phobius"/>
    </source>
</evidence>
<organism evidence="9 10">
    <name type="scientific">Protea cynaroides</name>
    <dbReference type="NCBI Taxonomy" id="273540"/>
    <lineage>
        <taxon>Eukaryota</taxon>
        <taxon>Viridiplantae</taxon>
        <taxon>Streptophyta</taxon>
        <taxon>Embryophyta</taxon>
        <taxon>Tracheophyta</taxon>
        <taxon>Spermatophyta</taxon>
        <taxon>Magnoliopsida</taxon>
        <taxon>Proteales</taxon>
        <taxon>Proteaceae</taxon>
        <taxon>Protea</taxon>
    </lineage>
</organism>
<dbReference type="InterPro" id="IPR000023">
    <property type="entry name" value="Phosphofructokinase_dom"/>
</dbReference>
<dbReference type="GO" id="GO:0047334">
    <property type="term" value="F:diphosphate-fructose-6-phosphate 1-phosphotransferase activity"/>
    <property type="evidence" value="ECO:0007669"/>
    <property type="project" value="TreeGrafter"/>
</dbReference>
<reference evidence="9" key="1">
    <citation type="journal article" date="2023" name="Plant J.">
        <title>The genome of the king protea, Protea cynaroides.</title>
        <authorList>
            <person name="Chang J."/>
            <person name="Duong T.A."/>
            <person name="Schoeman C."/>
            <person name="Ma X."/>
            <person name="Roodt D."/>
            <person name="Barker N."/>
            <person name="Li Z."/>
            <person name="Van de Peer Y."/>
            <person name="Mizrachi E."/>
        </authorList>
    </citation>
    <scope>NUCLEOTIDE SEQUENCE</scope>
    <source>
        <tissue evidence="9">Young leaves</tissue>
    </source>
</reference>
<dbReference type="GO" id="GO:0046872">
    <property type="term" value="F:metal ion binding"/>
    <property type="evidence" value="ECO:0007669"/>
    <property type="project" value="UniProtKB-KW"/>
</dbReference>
<dbReference type="Proteomes" id="UP001141806">
    <property type="component" value="Unassembled WGS sequence"/>
</dbReference>
<dbReference type="GO" id="GO:0003872">
    <property type="term" value="F:6-phosphofructokinase activity"/>
    <property type="evidence" value="ECO:0007669"/>
    <property type="project" value="InterPro"/>
</dbReference>
<dbReference type="PANTHER" id="PTHR43650">
    <property type="entry name" value="PYROPHOSPHATE--FRUCTOSE 6-PHOSPHATE 1-PHOSPHOTRANSFERASE"/>
    <property type="match status" value="1"/>
</dbReference>
<keyword evidence="7" id="KW-0812">Transmembrane</keyword>
<evidence type="ECO:0000256" key="6">
    <source>
        <dbReference type="ARBA" id="ARBA00023152"/>
    </source>
</evidence>
<dbReference type="InterPro" id="IPR035966">
    <property type="entry name" value="PKF_sf"/>
</dbReference>
<dbReference type="EMBL" id="JAMYWD010000012">
    <property type="protein sequence ID" value="KAJ4951304.1"/>
    <property type="molecule type" value="Genomic_DNA"/>
</dbReference>
<feature type="domain" description="Phosphofructokinase" evidence="8">
    <location>
        <begin position="47"/>
        <end position="201"/>
    </location>
</feature>
<protein>
    <recommendedName>
        <fullName evidence="8">Phosphofructokinase domain-containing protein</fullName>
    </recommendedName>
</protein>
<keyword evidence="1" id="KW-0963">Cytoplasm</keyword>
<dbReference type="Pfam" id="PF00365">
    <property type="entry name" value="PFK"/>
    <property type="match status" value="1"/>
</dbReference>
<feature type="transmembrane region" description="Helical" evidence="7">
    <location>
        <begin position="20"/>
        <end position="43"/>
    </location>
</feature>
<keyword evidence="5" id="KW-0460">Magnesium</keyword>
<evidence type="ECO:0000313" key="9">
    <source>
        <dbReference type="EMBL" id="KAJ4951304.1"/>
    </source>
</evidence>
<keyword evidence="7" id="KW-0472">Membrane</keyword>
<dbReference type="Gene3D" id="3.40.50.450">
    <property type="match status" value="2"/>
</dbReference>
<evidence type="ECO:0000259" key="8">
    <source>
        <dbReference type="Pfam" id="PF00365"/>
    </source>
</evidence>
<proteinExistence type="predicted"/>
<keyword evidence="2" id="KW-0808">Transferase</keyword>
<dbReference type="GO" id="GO:0005829">
    <property type="term" value="C:cytosol"/>
    <property type="evidence" value="ECO:0007669"/>
    <property type="project" value="TreeGrafter"/>
</dbReference>
<evidence type="ECO:0000256" key="1">
    <source>
        <dbReference type="ARBA" id="ARBA00022490"/>
    </source>
</evidence>
<keyword evidence="7" id="KW-1133">Transmembrane helix</keyword>
<dbReference type="SUPFAM" id="SSF53784">
    <property type="entry name" value="Phosphofructokinase"/>
    <property type="match status" value="1"/>
</dbReference>
<evidence type="ECO:0000256" key="2">
    <source>
        <dbReference type="ARBA" id="ARBA00022679"/>
    </source>
</evidence>
<keyword evidence="3" id="KW-0479">Metal-binding</keyword>
<dbReference type="OrthoDB" id="1738554at2759"/>
<comment type="caution">
    <text evidence="9">The sequence shown here is derived from an EMBL/GenBank/DDBJ whole genome shotgun (WGS) entry which is preliminary data.</text>
</comment>
<keyword evidence="6" id="KW-0324">Glycolysis</keyword>
<keyword evidence="4" id="KW-0418">Kinase</keyword>
<dbReference type="GO" id="GO:0015979">
    <property type="term" value="P:photosynthesis"/>
    <property type="evidence" value="ECO:0007669"/>
    <property type="project" value="TreeGrafter"/>
</dbReference>
<evidence type="ECO:0000256" key="3">
    <source>
        <dbReference type="ARBA" id="ARBA00022723"/>
    </source>
</evidence>
<evidence type="ECO:0000256" key="5">
    <source>
        <dbReference type="ARBA" id="ARBA00022842"/>
    </source>
</evidence>
<keyword evidence="10" id="KW-1185">Reference proteome</keyword>
<dbReference type="PANTHER" id="PTHR43650:SF1">
    <property type="entry name" value="PYROPHOSPHATE--FRUCTOSE 6-PHOSPHATE 1-PHOSPHOTRANSFERASE SUBUNIT BETA 2"/>
    <property type="match status" value="1"/>
</dbReference>
<sequence>MYTNPYFSLQIGRFVNPIASGSGSGTILGSACLLLACFLKFIASSYKGGFVMIYSGRNKIETPEQFKQAEETAVKLKLNGLVVIGGDDSNTNACILAENFRNDEGGYCWNISVSEVNKIFFSVNTSFVIHLYAVVGSTFGAFSGTSMLAKKVKTQVIGCPKTIDGDLKFKEVPISFGFDTACKIYAEMIGNVMIDARSTRKYYNFQEGPRPKLKSIMGQPKEPFGIDPLDQPIL</sequence>
<dbReference type="AlphaFoldDB" id="A0A9Q0JSK3"/>
<gene>
    <name evidence="9" type="ORF">NE237_028136</name>
</gene>
<accession>A0A9Q0JSK3</accession>